<evidence type="ECO:0000313" key="4">
    <source>
        <dbReference type="EMBL" id="JAC53199.1"/>
    </source>
</evidence>
<feature type="signal peptide" evidence="2">
    <location>
        <begin position="1"/>
        <end position="18"/>
    </location>
</feature>
<feature type="domain" description="DUF4780" evidence="3">
    <location>
        <begin position="125"/>
        <end position="296"/>
    </location>
</feature>
<proteinExistence type="predicted"/>
<sequence length="301" mass="34103">MFEMLLLCALLLAQQNDEQSSSSDDTDTEETQNTSRRRQESSTNRIDQTPVARKSEKVTLKKPAVVKNKGNVVRNTVKRHNNSDSSSEEQIVKKPKTEPTFLNTDNNLHNNNSINDVNTRESTDDCCSVIIAHKGYPRIKLSTREIRKIKENLLAEIDKTENIGANLGFLSCVLEDGWLLLNCQNTGTRDWVMNIINKLNTTLKMDLKATNSITLQPKTFICSLNIPSEDVMSPDALKYRLAKQNVDLLTEEWCFLNVVKSEEGGECVSYRIDEKSKIVIEARGYKLFLNFSQISVQTLPN</sequence>
<dbReference type="InterPro" id="IPR031961">
    <property type="entry name" value="DUF4780"/>
</dbReference>
<evidence type="ECO:0000256" key="1">
    <source>
        <dbReference type="SAM" id="MobiDB-lite"/>
    </source>
</evidence>
<accession>A0A034WEU7</accession>
<feature type="region of interest" description="Disordered" evidence="1">
    <location>
        <begin position="15"/>
        <end position="93"/>
    </location>
</feature>
<feature type="chain" id="PRO_5001557805" description="DUF4780 domain-containing protein" evidence="2">
    <location>
        <begin position="19"/>
        <end position="301"/>
    </location>
</feature>
<dbReference type="EMBL" id="GAKP01005753">
    <property type="protein sequence ID" value="JAC53199.1"/>
    <property type="molecule type" value="Transcribed_RNA"/>
</dbReference>
<keyword evidence="2" id="KW-0732">Signal</keyword>
<name>A0A034WEU7_BACDO</name>
<dbReference type="Pfam" id="PF16012">
    <property type="entry name" value="DUF4780"/>
    <property type="match status" value="1"/>
</dbReference>
<protein>
    <recommendedName>
        <fullName evidence="3">DUF4780 domain-containing protein</fullName>
    </recommendedName>
</protein>
<evidence type="ECO:0000256" key="2">
    <source>
        <dbReference type="SAM" id="SignalP"/>
    </source>
</evidence>
<evidence type="ECO:0000259" key="3">
    <source>
        <dbReference type="Pfam" id="PF16012"/>
    </source>
</evidence>
<reference evidence="4" key="1">
    <citation type="journal article" date="2014" name="BMC Genomics">
        <title>Characterizing the developmental transcriptome of the oriental fruit fly, Bactrocera dorsalis (Diptera: Tephritidae) through comparative genomic analysis with Drosophila melanogaster utilizing modENCODE datasets.</title>
        <authorList>
            <person name="Geib S.M."/>
            <person name="Calla B."/>
            <person name="Hall B."/>
            <person name="Hou S."/>
            <person name="Manoukis N.C."/>
        </authorList>
    </citation>
    <scope>NUCLEOTIDE SEQUENCE</scope>
    <source>
        <strain evidence="4">Punador</strain>
    </source>
</reference>
<organism evidence="4">
    <name type="scientific">Bactrocera dorsalis</name>
    <name type="common">Oriental fruit fly</name>
    <name type="synonym">Dacus dorsalis</name>
    <dbReference type="NCBI Taxonomy" id="27457"/>
    <lineage>
        <taxon>Eukaryota</taxon>
        <taxon>Metazoa</taxon>
        <taxon>Ecdysozoa</taxon>
        <taxon>Arthropoda</taxon>
        <taxon>Hexapoda</taxon>
        <taxon>Insecta</taxon>
        <taxon>Pterygota</taxon>
        <taxon>Neoptera</taxon>
        <taxon>Endopterygota</taxon>
        <taxon>Diptera</taxon>
        <taxon>Brachycera</taxon>
        <taxon>Muscomorpha</taxon>
        <taxon>Tephritoidea</taxon>
        <taxon>Tephritidae</taxon>
        <taxon>Bactrocera</taxon>
        <taxon>Bactrocera</taxon>
    </lineage>
</organism>
<dbReference type="AlphaFoldDB" id="A0A034WEU7"/>